<dbReference type="GO" id="GO:0005737">
    <property type="term" value="C:cytoplasm"/>
    <property type="evidence" value="ECO:0007669"/>
    <property type="project" value="UniProtKB-SubCell"/>
</dbReference>
<feature type="binding site" evidence="10">
    <location>
        <begin position="114"/>
        <end position="120"/>
    </location>
    <ligand>
        <name>ATP</name>
        <dbReference type="ChEBI" id="CHEBI:30616"/>
    </ligand>
</feature>
<dbReference type="PANTHER" id="PTHR43024:SF1">
    <property type="entry name" value="UDP-N-ACETYLMURAMOYL-TRIPEPTIDE--D-ALANYL-D-ALANINE LIGASE"/>
    <property type="match status" value="1"/>
</dbReference>
<dbReference type="Pfam" id="PF01225">
    <property type="entry name" value="Mur_ligase"/>
    <property type="match status" value="1"/>
</dbReference>
<dbReference type="GO" id="GO:0008360">
    <property type="term" value="P:regulation of cell shape"/>
    <property type="evidence" value="ECO:0007669"/>
    <property type="project" value="UniProtKB-KW"/>
</dbReference>
<dbReference type="GO" id="GO:0051301">
    <property type="term" value="P:cell division"/>
    <property type="evidence" value="ECO:0007669"/>
    <property type="project" value="UniProtKB-KW"/>
</dbReference>
<evidence type="ECO:0000256" key="7">
    <source>
        <dbReference type="ARBA" id="ARBA00022984"/>
    </source>
</evidence>
<evidence type="ECO:0000313" key="16">
    <source>
        <dbReference type="Proteomes" id="UP000243494"/>
    </source>
</evidence>
<dbReference type="UniPathway" id="UPA00219"/>
<protein>
    <recommendedName>
        <fullName evidence="10 11">UDP-N-acetylmuramoyl-tripeptide--D-alanyl-D-alanine ligase</fullName>
        <ecNumber evidence="10 11">6.3.2.10</ecNumber>
    </recommendedName>
    <alternativeName>
        <fullName evidence="10">D-alanyl-D-alanine-adding enzyme</fullName>
    </alternativeName>
</protein>
<evidence type="ECO:0000256" key="8">
    <source>
        <dbReference type="ARBA" id="ARBA00023306"/>
    </source>
</evidence>
<evidence type="ECO:0000256" key="6">
    <source>
        <dbReference type="ARBA" id="ARBA00022960"/>
    </source>
</evidence>
<dbReference type="HAMAP" id="MF_02019">
    <property type="entry name" value="MurF"/>
    <property type="match status" value="1"/>
</dbReference>
<keyword evidence="7 10" id="KW-0573">Peptidoglycan synthesis</keyword>
<dbReference type="OrthoDB" id="9801978at2"/>
<dbReference type="RefSeq" id="WP_095404696.1">
    <property type="nucleotide sequence ID" value="NZ_NOJZ02000001.1"/>
</dbReference>
<keyword evidence="6 10" id="KW-0133">Cell shape</keyword>
<evidence type="ECO:0000256" key="2">
    <source>
        <dbReference type="ARBA" id="ARBA00022598"/>
    </source>
</evidence>
<evidence type="ECO:0000256" key="5">
    <source>
        <dbReference type="ARBA" id="ARBA00022840"/>
    </source>
</evidence>
<evidence type="ECO:0000313" key="15">
    <source>
        <dbReference type="EMBL" id="RDY24945.1"/>
    </source>
</evidence>
<keyword evidence="5 10" id="KW-0067">ATP-binding</keyword>
<dbReference type="NCBIfam" id="TIGR01143">
    <property type="entry name" value="murF"/>
    <property type="match status" value="1"/>
</dbReference>
<evidence type="ECO:0000256" key="9">
    <source>
        <dbReference type="ARBA" id="ARBA00023316"/>
    </source>
</evidence>
<evidence type="ECO:0000259" key="12">
    <source>
        <dbReference type="Pfam" id="PF01225"/>
    </source>
</evidence>
<dbReference type="InterPro" id="IPR035911">
    <property type="entry name" value="MurE/MurF_N"/>
</dbReference>
<keyword evidence="16" id="KW-1185">Reference proteome</keyword>
<dbReference type="SUPFAM" id="SSF53244">
    <property type="entry name" value="MurD-like peptide ligases, peptide-binding domain"/>
    <property type="match status" value="1"/>
</dbReference>
<dbReference type="SUPFAM" id="SSF63418">
    <property type="entry name" value="MurE/MurF N-terminal domain"/>
    <property type="match status" value="1"/>
</dbReference>
<sequence length="460" mass="51179">MENLTLKELVVATNGRLMMGKEGAFVNDVVIDSRKAKENSLFVAIVGENLDGHDFIEAAYKNGCKTFIKNESVSIKLNSSDINLIEVKNTEIALGDIAKYYKEKFEIPFIGVTGSVGKTTTRDMVYGVLSAKFNTLKNEGNLNNQLGVPLTLFTLKSSHECAVIEMGMSGFNEIEYLSNIVNPKIGVISNVGLSHIENLGSQEGILKAKMEITTNFDSSSILIVNGDDKFLSTIKGKEYDYTLKTFGFNTDNDIYCKDYIMEEESINFTCVINGEKQEIFIPTVGKHNIYNAMAAILVGMSLNLTLDEIKEGLKNFKATKMRLDILKNDNITIINDAYNASPDSMDAALKILGRYKNRRVAILGDMFEMGEHAEYGHRLVGKSSIDNVDILITIGNDSKFISEEAKNLGLNPESVYHFNTKEDAINKLDDLIQNKDVVLIKASRGMKLEKIVEYLNEQLN</sequence>
<comment type="catalytic activity">
    <reaction evidence="10 11">
        <text>D-alanyl-D-alanine + UDP-N-acetyl-alpha-D-muramoyl-L-alanyl-gamma-D-glutamyl-meso-2,6-diaminopimelate + ATP = UDP-N-acetyl-alpha-D-muramoyl-L-alanyl-gamma-D-glutamyl-meso-2,6-diaminopimeloyl-D-alanyl-D-alanine + ADP + phosphate + H(+)</text>
        <dbReference type="Rhea" id="RHEA:28374"/>
        <dbReference type="ChEBI" id="CHEBI:15378"/>
        <dbReference type="ChEBI" id="CHEBI:30616"/>
        <dbReference type="ChEBI" id="CHEBI:43474"/>
        <dbReference type="ChEBI" id="CHEBI:57822"/>
        <dbReference type="ChEBI" id="CHEBI:61386"/>
        <dbReference type="ChEBI" id="CHEBI:83905"/>
        <dbReference type="ChEBI" id="CHEBI:456216"/>
        <dbReference type="EC" id="6.3.2.10"/>
    </reaction>
</comment>
<dbReference type="GO" id="GO:0071555">
    <property type="term" value="P:cell wall organization"/>
    <property type="evidence" value="ECO:0007669"/>
    <property type="project" value="UniProtKB-KW"/>
</dbReference>
<dbReference type="Pfam" id="PF02875">
    <property type="entry name" value="Mur_ligase_C"/>
    <property type="match status" value="1"/>
</dbReference>
<dbReference type="InterPro" id="IPR036565">
    <property type="entry name" value="Mur-like_cat_sf"/>
</dbReference>
<organism evidence="15 16">
    <name type="scientific">Romboutsia maritimum</name>
    <dbReference type="NCBI Taxonomy" id="2020948"/>
    <lineage>
        <taxon>Bacteria</taxon>
        <taxon>Bacillati</taxon>
        <taxon>Bacillota</taxon>
        <taxon>Clostridia</taxon>
        <taxon>Peptostreptococcales</taxon>
        <taxon>Peptostreptococcaceae</taxon>
        <taxon>Romboutsia</taxon>
    </lineage>
</organism>
<dbReference type="AlphaFoldDB" id="A0A371IWU6"/>
<reference evidence="15 16" key="1">
    <citation type="journal article" date="2017" name="Genome Announc.">
        <title>Draft Genome Sequence of Romboutsia maritimum sp. nov. Strain CCRI-22766(T), Isolated from Coastal Estuarine Mud.</title>
        <authorList>
            <person name="Maheux A.F."/>
            <person name="Boudreau D.K."/>
            <person name="Berube E."/>
            <person name="Boissinot M."/>
            <person name="Raymond F."/>
            <person name="Brodeur S."/>
            <person name="Corbeil J."/>
            <person name="Brightwell G."/>
            <person name="Broda D."/>
            <person name="Omar R.F."/>
            <person name="Bergeron M.G."/>
        </authorList>
    </citation>
    <scope>NUCLEOTIDE SEQUENCE [LARGE SCALE GENOMIC DNA]</scope>
    <source>
        <strain evidence="15 16">CCRI-22766</strain>
    </source>
</reference>
<accession>A0A371IWU6</accession>
<comment type="pathway">
    <text evidence="10 11">Cell wall biogenesis; peptidoglycan biosynthesis.</text>
</comment>
<gene>
    <name evidence="10 15" type="primary">murF</name>
    <name evidence="15" type="ORF">CHF27_001740</name>
</gene>
<dbReference type="Pfam" id="PF08245">
    <property type="entry name" value="Mur_ligase_M"/>
    <property type="match status" value="1"/>
</dbReference>
<evidence type="ECO:0000256" key="10">
    <source>
        <dbReference type="HAMAP-Rule" id="MF_02019"/>
    </source>
</evidence>
<dbReference type="Gene3D" id="3.90.190.20">
    <property type="entry name" value="Mur ligase, C-terminal domain"/>
    <property type="match status" value="1"/>
</dbReference>
<dbReference type="EMBL" id="NOJZ02000001">
    <property type="protein sequence ID" value="RDY24945.1"/>
    <property type="molecule type" value="Genomic_DNA"/>
</dbReference>
<dbReference type="Proteomes" id="UP000243494">
    <property type="component" value="Unassembled WGS sequence"/>
</dbReference>
<dbReference type="GO" id="GO:0047480">
    <property type="term" value="F:UDP-N-acetylmuramoyl-tripeptide-D-alanyl-D-alanine ligase activity"/>
    <property type="evidence" value="ECO:0007669"/>
    <property type="project" value="UniProtKB-UniRule"/>
</dbReference>
<feature type="domain" description="Mur ligase N-terminal catalytic" evidence="12">
    <location>
        <begin position="29"/>
        <end position="101"/>
    </location>
</feature>
<evidence type="ECO:0000259" key="13">
    <source>
        <dbReference type="Pfam" id="PF02875"/>
    </source>
</evidence>
<dbReference type="Gene3D" id="3.40.1190.10">
    <property type="entry name" value="Mur-like, catalytic domain"/>
    <property type="match status" value="1"/>
</dbReference>
<dbReference type="EC" id="6.3.2.10" evidence="10 11"/>
<evidence type="ECO:0000256" key="3">
    <source>
        <dbReference type="ARBA" id="ARBA00022618"/>
    </source>
</evidence>
<comment type="caution">
    <text evidence="15">The sequence shown here is derived from an EMBL/GenBank/DDBJ whole genome shotgun (WGS) entry which is preliminary data.</text>
</comment>
<dbReference type="InterPro" id="IPR036615">
    <property type="entry name" value="Mur_ligase_C_dom_sf"/>
</dbReference>
<keyword evidence="9 10" id="KW-0961">Cell wall biogenesis/degradation</keyword>
<dbReference type="GO" id="GO:0008766">
    <property type="term" value="F:UDP-N-acetylmuramoylalanyl-D-glutamyl-2,6-diaminopimelate-D-alanyl-D-alanine ligase activity"/>
    <property type="evidence" value="ECO:0007669"/>
    <property type="project" value="RHEA"/>
</dbReference>
<comment type="similarity">
    <text evidence="10">Belongs to the MurCDEF family. MurF subfamily.</text>
</comment>
<dbReference type="PANTHER" id="PTHR43024">
    <property type="entry name" value="UDP-N-ACETYLMURAMOYL-TRIPEPTIDE--D-ALANYL-D-ALANINE LIGASE"/>
    <property type="match status" value="1"/>
</dbReference>
<keyword evidence="3 10" id="KW-0132">Cell division</keyword>
<dbReference type="Gene3D" id="3.40.1390.10">
    <property type="entry name" value="MurE/MurF, N-terminal domain"/>
    <property type="match status" value="1"/>
</dbReference>
<dbReference type="GO" id="GO:0009252">
    <property type="term" value="P:peptidoglycan biosynthetic process"/>
    <property type="evidence" value="ECO:0007669"/>
    <property type="project" value="UniProtKB-UniRule"/>
</dbReference>
<keyword evidence="1 10" id="KW-0963">Cytoplasm</keyword>
<dbReference type="InterPro" id="IPR013221">
    <property type="entry name" value="Mur_ligase_cen"/>
</dbReference>
<evidence type="ECO:0000256" key="1">
    <source>
        <dbReference type="ARBA" id="ARBA00022490"/>
    </source>
</evidence>
<comment type="function">
    <text evidence="10 11">Involved in cell wall formation. Catalyzes the final step in the synthesis of UDP-N-acetylmuramoyl-pentapeptide, the precursor of murein.</text>
</comment>
<keyword evidence="8 10" id="KW-0131">Cell cycle</keyword>
<dbReference type="InterPro" id="IPR005863">
    <property type="entry name" value="UDP-N-AcMur_synth"/>
</dbReference>
<comment type="subcellular location">
    <subcellularLocation>
        <location evidence="10 11">Cytoplasm</location>
    </subcellularLocation>
</comment>
<dbReference type="SUPFAM" id="SSF53623">
    <property type="entry name" value="MurD-like peptide ligases, catalytic domain"/>
    <property type="match status" value="1"/>
</dbReference>
<dbReference type="InterPro" id="IPR051046">
    <property type="entry name" value="MurCDEF_CellWall_CoF430Synth"/>
</dbReference>
<feature type="domain" description="Mur ligase central" evidence="14">
    <location>
        <begin position="112"/>
        <end position="298"/>
    </location>
</feature>
<keyword evidence="2 10" id="KW-0436">Ligase</keyword>
<proteinExistence type="inferred from homology"/>
<feature type="domain" description="Mur ligase C-terminal" evidence="13">
    <location>
        <begin position="321"/>
        <end position="444"/>
    </location>
</feature>
<dbReference type="InterPro" id="IPR000713">
    <property type="entry name" value="Mur_ligase_N"/>
</dbReference>
<dbReference type="GO" id="GO:0005524">
    <property type="term" value="F:ATP binding"/>
    <property type="evidence" value="ECO:0007669"/>
    <property type="project" value="UniProtKB-UniRule"/>
</dbReference>
<evidence type="ECO:0000259" key="14">
    <source>
        <dbReference type="Pfam" id="PF08245"/>
    </source>
</evidence>
<evidence type="ECO:0000256" key="11">
    <source>
        <dbReference type="RuleBase" id="RU004136"/>
    </source>
</evidence>
<keyword evidence="4 10" id="KW-0547">Nucleotide-binding</keyword>
<name>A0A371IWU6_9FIRM</name>
<dbReference type="InterPro" id="IPR004101">
    <property type="entry name" value="Mur_ligase_C"/>
</dbReference>
<evidence type="ECO:0000256" key="4">
    <source>
        <dbReference type="ARBA" id="ARBA00022741"/>
    </source>
</evidence>